<accession>A0ABT1QUG0</accession>
<dbReference type="CDD" id="cd00063">
    <property type="entry name" value="FN3"/>
    <property type="match status" value="1"/>
</dbReference>
<dbReference type="Gene3D" id="2.120.10.10">
    <property type="match status" value="2"/>
</dbReference>
<evidence type="ECO:0000256" key="1">
    <source>
        <dbReference type="ARBA" id="ARBA00022670"/>
    </source>
</evidence>
<dbReference type="SUPFAM" id="SSF50939">
    <property type="entry name" value="Sialidases"/>
    <property type="match status" value="1"/>
</dbReference>
<proteinExistence type="predicted"/>
<evidence type="ECO:0000256" key="3">
    <source>
        <dbReference type="SAM" id="SignalP"/>
    </source>
</evidence>
<feature type="signal peptide" evidence="3">
    <location>
        <begin position="1"/>
        <end position="23"/>
    </location>
</feature>
<feature type="chain" id="PRO_5046349463" description="P/Homo B domain-containing protein" evidence="3">
    <location>
        <begin position="24"/>
        <end position="935"/>
    </location>
</feature>
<dbReference type="SUPFAM" id="SSF110296">
    <property type="entry name" value="Oligoxyloglucan reducing end-specific cellobiohydrolase"/>
    <property type="match status" value="1"/>
</dbReference>
<dbReference type="InterPro" id="IPR036278">
    <property type="entry name" value="Sialidase_sf"/>
</dbReference>
<dbReference type="InterPro" id="IPR002884">
    <property type="entry name" value="P_dom"/>
</dbReference>
<reference evidence="5" key="1">
    <citation type="submission" date="2022-07" db="EMBL/GenBank/DDBJ databases">
        <title>Tahibacter sp., a new gammaproteobacterium isolated from the silt sample collected at pig farm.</title>
        <authorList>
            <person name="Chen H."/>
        </authorList>
    </citation>
    <scope>NUCLEOTIDE SEQUENCE</scope>
    <source>
        <strain evidence="5">P2K</strain>
    </source>
</reference>
<dbReference type="InterPro" id="IPR013783">
    <property type="entry name" value="Ig-like_fold"/>
</dbReference>
<keyword evidence="3" id="KW-0732">Signal</keyword>
<dbReference type="SUPFAM" id="SSF49265">
    <property type="entry name" value="Fibronectin type III"/>
    <property type="match status" value="1"/>
</dbReference>
<dbReference type="PROSITE" id="PS51829">
    <property type="entry name" value="P_HOMO_B"/>
    <property type="match status" value="1"/>
</dbReference>
<dbReference type="RefSeq" id="WP_255915106.1">
    <property type="nucleotide sequence ID" value="NZ_JANFQO010000013.1"/>
</dbReference>
<sequence>MKRALISLALLAALGMTAGTVSASNKPKPPSPVKAQIDDAVIDQARGADQSVDYASLRKFGPWDDRNYDLTASDLALLPANDRYVYNVPAFFKVLKRKEYAAEGRPLLDELYPREIDKEFATRFGGLLQNGVLNRFGLGIYSHPDPQNPPKPLRWATDPMPNAPVEGEGPIFGNNETGIEYNPVNPNIVIAGSNGPGGQTMSYSSDGGVTWSSAGVLPNTCCDPASDWSSDGTVAYTASLGSGFGTGYRTVVYRSTNNGQTWGPAVRVSNASSDKEYIHVDRSPTSPYKDNLYASWHEGNVQMFARSTDRGLTFSTPLAFSSDERGIGSDLTTDASGRVYYAWPSTTSGSSEIWVKTSTDGGATFGPAVMAYDLRGRFDFAIPAMESRRAFIYVSADVDQSGGPHNGRVYLAFTDEAPNSPGNGSGSASATHGWIQVVYSDDQGATWQVAATPHATADQATVDRFHPWLDVDASGAVHLGFYDTRHSVNRTGVDFYYVVSADGGATWIEETRVSAATSVNITNGQEWGDYNGLSVSSANRVAMTWTDNRVVGASPVQASYAGRVTNIMGGPTFTLSATGATTFDVCAGQPLPAVTLNAAAFSGFTSPVALTFPGLNASVFPTATASPNPVTPTAGSGTPVTVNLTTSASAATGTYPVVIEGSAGGPPPITRQVSLNVKVAQGLPAAASLTAPADNAVDQATSPVLTWAAVPGAANYLVQVATDAAFSNIVASATVTTPSYTVSPALNTTTTYYWRVRASNTCGDGTFSSTFRFTTGMIICFNGNVAIPDNNATGGSADLAVAATGTLTDLNVSVKITHTYPGDLDLILVHQASSTSLTLGSRLGASSCGTDNVDVTFDDAAADPLACAATPPGISGLRRPANPLTAFNGLSLASGWRLQAIDRAGQDTGSITQFCLQPALAPVSSDEIFKDGFEE</sequence>
<keyword evidence="2" id="KW-0378">Hydrolase</keyword>
<organism evidence="5 6">
    <name type="scientific">Tahibacter harae</name>
    <dbReference type="NCBI Taxonomy" id="2963937"/>
    <lineage>
        <taxon>Bacteria</taxon>
        <taxon>Pseudomonadati</taxon>
        <taxon>Pseudomonadota</taxon>
        <taxon>Gammaproteobacteria</taxon>
        <taxon>Lysobacterales</taxon>
        <taxon>Rhodanobacteraceae</taxon>
        <taxon>Tahibacter</taxon>
    </lineage>
</organism>
<dbReference type="InterPro" id="IPR036116">
    <property type="entry name" value="FN3_sf"/>
</dbReference>
<comment type="caution">
    <text evidence="5">The sequence shown here is derived from an EMBL/GenBank/DDBJ whole genome shotgun (WGS) entry which is preliminary data.</text>
</comment>
<evidence type="ECO:0000259" key="4">
    <source>
        <dbReference type="PROSITE" id="PS51829"/>
    </source>
</evidence>
<dbReference type="Proteomes" id="UP001165498">
    <property type="component" value="Unassembled WGS sequence"/>
</dbReference>
<evidence type="ECO:0000313" key="6">
    <source>
        <dbReference type="Proteomes" id="UP001165498"/>
    </source>
</evidence>
<dbReference type="InterPro" id="IPR003961">
    <property type="entry name" value="FN3_dom"/>
</dbReference>
<dbReference type="Gene3D" id="2.60.40.10">
    <property type="entry name" value="Immunoglobulins"/>
    <property type="match status" value="1"/>
</dbReference>
<name>A0ABT1QUG0_9GAMM</name>
<keyword evidence="1" id="KW-0645">Protease</keyword>
<dbReference type="EMBL" id="JANFQO010000013">
    <property type="protein sequence ID" value="MCQ4165917.1"/>
    <property type="molecule type" value="Genomic_DNA"/>
</dbReference>
<evidence type="ECO:0000313" key="5">
    <source>
        <dbReference type="EMBL" id="MCQ4165917.1"/>
    </source>
</evidence>
<keyword evidence="6" id="KW-1185">Reference proteome</keyword>
<dbReference type="Gene3D" id="2.60.120.260">
    <property type="entry name" value="Galactose-binding domain-like"/>
    <property type="match status" value="1"/>
</dbReference>
<feature type="domain" description="P/Homo B" evidence="4">
    <location>
        <begin position="756"/>
        <end position="926"/>
    </location>
</feature>
<protein>
    <recommendedName>
        <fullName evidence="4">P/Homo B domain-containing protein</fullName>
    </recommendedName>
</protein>
<gene>
    <name evidence="5" type="ORF">NM961_14445</name>
</gene>
<dbReference type="CDD" id="cd15482">
    <property type="entry name" value="Sialidase_non-viral"/>
    <property type="match status" value="2"/>
</dbReference>
<evidence type="ECO:0000256" key="2">
    <source>
        <dbReference type="ARBA" id="ARBA00022801"/>
    </source>
</evidence>
<dbReference type="Pfam" id="PF01483">
    <property type="entry name" value="P_proprotein"/>
    <property type="match status" value="1"/>
</dbReference>